<reference evidence="7" key="1">
    <citation type="journal article" date="2013" name="Genetics">
        <title>The draft genome and transcriptome of Panagrellus redivivus are shaped by the harsh demands of a free-living lifestyle.</title>
        <authorList>
            <person name="Srinivasan J."/>
            <person name="Dillman A.R."/>
            <person name="Macchietto M.G."/>
            <person name="Heikkinen L."/>
            <person name="Lakso M."/>
            <person name="Fracchia K.M."/>
            <person name="Antoshechkin I."/>
            <person name="Mortazavi A."/>
            <person name="Wong G."/>
            <person name="Sternberg P.W."/>
        </authorList>
    </citation>
    <scope>NUCLEOTIDE SEQUENCE [LARGE SCALE GENOMIC DNA]</scope>
    <source>
        <strain evidence="7">MT8872</strain>
    </source>
</reference>
<dbReference type="GO" id="GO:0007606">
    <property type="term" value="P:sensory perception of chemical stimulus"/>
    <property type="evidence" value="ECO:0007669"/>
    <property type="project" value="UniProtKB-UniRule"/>
</dbReference>
<evidence type="ECO:0000256" key="2">
    <source>
        <dbReference type="ARBA" id="ARBA00005692"/>
    </source>
</evidence>
<evidence type="ECO:0000313" key="8">
    <source>
        <dbReference type="WBParaSite" id="Pan_g22241.t1"/>
    </source>
</evidence>
<feature type="transmembrane region" description="Helical" evidence="6">
    <location>
        <begin position="240"/>
        <end position="261"/>
    </location>
</feature>
<feature type="transmembrane region" description="Helical" evidence="6">
    <location>
        <begin position="154"/>
        <end position="174"/>
    </location>
</feature>
<dbReference type="AlphaFoldDB" id="A0A7E4VL33"/>
<dbReference type="Proteomes" id="UP000492821">
    <property type="component" value="Unassembled WGS sequence"/>
</dbReference>
<evidence type="ECO:0000256" key="4">
    <source>
        <dbReference type="ARBA" id="ARBA00022989"/>
    </source>
</evidence>
<comment type="subcellular location">
    <subcellularLocation>
        <location evidence="1">Membrane</location>
        <topology evidence="1">Multi-pass membrane protein</topology>
    </subcellularLocation>
</comment>
<keyword evidence="7" id="KW-1185">Reference proteome</keyword>
<dbReference type="InterPro" id="IPR000609">
    <property type="entry name" value="7TM_GPCR_serpentine_rcpt_Srg"/>
</dbReference>
<protein>
    <recommendedName>
        <fullName evidence="6">Serpentine receptor class gamma</fullName>
    </recommendedName>
</protein>
<keyword evidence="5 6" id="KW-0472">Membrane</keyword>
<evidence type="ECO:0000313" key="7">
    <source>
        <dbReference type="Proteomes" id="UP000492821"/>
    </source>
</evidence>
<organism evidence="7 8">
    <name type="scientific">Panagrellus redivivus</name>
    <name type="common">Microworm</name>
    <dbReference type="NCBI Taxonomy" id="6233"/>
    <lineage>
        <taxon>Eukaryota</taxon>
        <taxon>Metazoa</taxon>
        <taxon>Ecdysozoa</taxon>
        <taxon>Nematoda</taxon>
        <taxon>Chromadorea</taxon>
        <taxon>Rhabditida</taxon>
        <taxon>Tylenchina</taxon>
        <taxon>Panagrolaimomorpha</taxon>
        <taxon>Panagrolaimoidea</taxon>
        <taxon>Panagrolaimidae</taxon>
        <taxon>Panagrellus</taxon>
    </lineage>
</organism>
<reference evidence="8" key="2">
    <citation type="submission" date="2020-10" db="UniProtKB">
        <authorList>
            <consortium name="WormBaseParasite"/>
        </authorList>
    </citation>
    <scope>IDENTIFICATION</scope>
</reference>
<feature type="transmembrane region" description="Helical" evidence="6">
    <location>
        <begin position="201"/>
        <end position="220"/>
    </location>
</feature>
<proteinExistence type="inferred from homology"/>
<name>A0A7E4VL33_PANRE</name>
<keyword evidence="3 6" id="KW-0812">Transmembrane</keyword>
<evidence type="ECO:0000256" key="6">
    <source>
        <dbReference type="RuleBase" id="RU280813"/>
    </source>
</evidence>
<feature type="transmembrane region" description="Helical" evidence="6">
    <location>
        <begin position="71"/>
        <end position="96"/>
    </location>
</feature>
<evidence type="ECO:0000256" key="3">
    <source>
        <dbReference type="ARBA" id="ARBA00022692"/>
    </source>
</evidence>
<sequence length="313" mass="36527">MESEEMSNTTEVTTAVPLPSTTVPPMREVARVLVYTQYGVYYTGIAFEFTVVLFFYYSYIKQNDDRLRTPYFVIVVFGYSLDFANSIMFVLELLLTSTGTREGINLEYVAYVSSVVSWFTSALLGPLNVILIVNRTTAIIFWKYHDRIWKKRNLYYLFMFFAVWPFIVRGYSIYENPACFIDFYGDECIDYTNKWQNYDCYWTIAFSIISLSIGIGTIIVGRNIKGHVASTVAKYEKRLFFTSFAAAVGFTTNSILSVFALYYLDQRRQNMSYWAYIIFTILTNLSFVCYYYPMMAVMVIVRYCMRPFLCCLS</sequence>
<feature type="transmembrane region" description="Helical" evidence="6">
    <location>
        <begin position="273"/>
        <end position="292"/>
    </location>
</feature>
<comment type="similarity">
    <text evidence="2 6">Belongs to the nematode receptor-like protein srg family.</text>
</comment>
<accession>A0A7E4VL33</accession>
<dbReference type="GO" id="GO:0016020">
    <property type="term" value="C:membrane"/>
    <property type="evidence" value="ECO:0007669"/>
    <property type="project" value="UniProtKB-SubCell"/>
</dbReference>
<keyword evidence="4 6" id="KW-1133">Transmembrane helix</keyword>
<evidence type="ECO:0000256" key="1">
    <source>
        <dbReference type="ARBA" id="ARBA00004141"/>
    </source>
</evidence>
<dbReference type="WBParaSite" id="Pan_g22241.t1">
    <property type="protein sequence ID" value="Pan_g22241.t1"/>
    <property type="gene ID" value="Pan_g22241"/>
</dbReference>
<dbReference type="Pfam" id="PF02118">
    <property type="entry name" value="Srg"/>
    <property type="match status" value="1"/>
</dbReference>
<evidence type="ECO:0000256" key="5">
    <source>
        <dbReference type="ARBA" id="ARBA00023136"/>
    </source>
</evidence>
<feature type="transmembrane region" description="Helical" evidence="6">
    <location>
        <begin position="40"/>
        <end position="59"/>
    </location>
</feature>
<dbReference type="GO" id="GO:0004888">
    <property type="term" value="F:transmembrane signaling receptor activity"/>
    <property type="evidence" value="ECO:0007669"/>
    <property type="project" value="InterPro"/>
</dbReference>
<feature type="transmembrane region" description="Helical" evidence="6">
    <location>
        <begin position="108"/>
        <end position="133"/>
    </location>
</feature>